<keyword evidence="1" id="KW-0812">Transmembrane</keyword>
<comment type="caution">
    <text evidence="2">The sequence shown here is derived from an EMBL/GenBank/DDBJ whole genome shotgun (WGS) entry which is preliminary data.</text>
</comment>
<evidence type="ECO:0000256" key="1">
    <source>
        <dbReference type="SAM" id="Phobius"/>
    </source>
</evidence>
<protein>
    <submittedName>
        <fullName evidence="2">Uncharacterized protein</fullName>
    </submittedName>
</protein>
<proteinExistence type="predicted"/>
<keyword evidence="1" id="KW-0472">Membrane</keyword>
<gene>
    <name evidence="2" type="ORF">A2983_04755</name>
</gene>
<reference evidence="2 3" key="1">
    <citation type="journal article" date="2016" name="Nat. Commun.">
        <title>Thousands of microbial genomes shed light on interconnected biogeochemical processes in an aquifer system.</title>
        <authorList>
            <person name="Anantharaman K."/>
            <person name="Brown C.T."/>
            <person name="Hug L.A."/>
            <person name="Sharon I."/>
            <person name="Castelle C.J."/>
            <person name="Probst A.J."/>
            <person name="Thomas B.C."/>
            <person name="Singh A."/>
            <person name="Wilkins M.J."/>
            <person name="Karaoz U."/>
            <person name="Brodie E.L."/>
            <person name="Williams K.H."/>
            <person name="Hubbard S.S."/>
            <person name="Banfield J.F."/>
        </authorList>
    </citation>
    <scope>NUCLEOTIDE SEQUENCE [LARGE SCALE GENOMIC DNA]</scope>
</reference>
<dbReference type="Proteomes" id="UP000177040">
    <property type="component" value="Unassembled WGS sequence"/>
</dbReference>
<dbReference type="EMBL" id="MFQH01000004">
    <property type="protein sequence ID" value="OGH78640.1"/>
    <property type="molecule type" value="Genomic_DNA"/>
</dbReference>
<name>A0A1F6N4M3_9BACT</name>
<accession>A0A1F6N4M3</accession>
<feature type="transmembrane region" description="Helical" evidence="1">
    <location>
        <begin position="93"/>
        <end position="118"/>
    </location>
</feature>
<feature type="transmembrane region" description="Helical" evidence="1">
    <location>
        <begin position="17"/>
        <end position="37"/>
    </location>
</feature>
<organism evidence="2 3">
    <name type="scientific">Candidatus Magasanikbacteria bacterium RIFCSPLOWO2_01_FULL_40_15</name>
    <dbReference type="NCBI Taxonomy" id="1798686"/>
    <lineage>
        <taxon>Bacteria</taxon>
        <taxon>Candidatus Magasanikiibacteriota</taxon>
    </lineage>
</organism>
<sequence length="120" mass="13383">MFQSIYPLKLFIRKKPIIIALAVGLLLNTAGWIWMLFGVTKRSEDAILHYTVLFQVDKLGSFSALYYVPGIGLGIILLNFLFAWFLYNYDVFLAELLIVAGALLQLGILAAVGILVFLNA</sequence>
<feature type="transmembrane region" description="Helical" evidence="1">
    <location>
        <begin position="64"/>
        <end position="87"/>
    </location>
</feature>
<dbReference type="AlphaFoldDB" id="A0A1F6N4M3"/>
<evidence type="ECO:0000313" key="2">
    <source>
        <dbReference type="EMBL" id="OGH78640.1"/>
    </source>
</evidence>
<evidence type="ECO:0000313" key="3">
    <source>
        <dbReference type="Proteomes" id="UP000177040"/>
    </source>
</evidence>
<keyword evidence="1" id="KW-1133">Transmembrane helix</keyword>